<dbReference type="Proteomes" id="UP000317864">
    <property type="component" value="Segment"/>
</dbReference>
<dbReference type="EMBL" id="MK977699">
    <property type="protein sequence ID" value="QDF19167.1"/>
    <property type="molecule type" value="Genomic_DNA"/>
</dbReference>
<dbReference type="GeneID" id="65121026"/>
<sequence>MKVMLNISYTLDGIGGPRGKAVSYPDAGDVARVPVVGDKLRFEGRLFAVDGVTWDLDAPALRQEVHVSAHQVNS</sequence>
<protein>
    <submittedName>
        <fullName evidence="1">Uncharacterized protein</fullName>
    </submittedName>
</protein>
<organism evidence="1 2">
    <name type="scientific">Gordonia Phage Lollipop1437</name>
    <dbReference type="NCBI Taxonomy" id="2588505"/>
    <lineage>
        <taxon>Viruses</taxon>
        <taxon>Duplodnaviria</taxon>
        <taxon>Heunggongvirae</taxon>
        <taxon>Uroviricota</taxon>
        <taxon>Caudoviricetes</taxon>
        <taxon>Zierdtviridae</taxon>
        <taxon>Emilbogenvirinae</taxon>
        <taxon>Skysandvirus</taxon>
        <taxon>Skysandvirus lollipop1437</taxon>
    </lineage>
</organism>
<accession>A0A4Y6EMA7</accession>
<dbReference type="KEGG" id="vg:65121026"/>
<name>A0A4Y6EMA7_9CAUD</name>
<evidence type="ECO:0000313" key="2">
    <source>
        <dbReference type="Proteomes" id="UP000317864"/>
    </source>
</evidence>
<keyword evidence="2" id="KW-1185">Reference proteome</keyword>
<proteinExistence type="predicted"/>
<gene>
    <name evidence="1" type="primary">63</name>
    <name evidence="1" type="ORF">SEA_LOLLIPOP1437_63</name>
</gene>
<reference evidence="1 2" key="1">
    <citation type="submission" date="2019-05" db="EMBL/GenBank/DDBJ databases">
        <authorList>
            <person name="Feith S.L."/>
            <person name="Clifford K.A."/>
            <person name="Elmore F.L."/>
            <person name="Knight M.S."/>
            <person name="Le K."/>
            <person name="Lobaina D."/>
            <person name="Nougues D."/>
            <person name="Salama A."/>
            <person name="Stoeber S.D."/>
            <person name="Sweeney K.J."/>
            <person name="Truong T.G."/>
            <person name="Alvaro L.E."/>
            <person name="Isern S."/>
            <person name="Michael S.F."/>
            <person name="Monti D.L."/>
            <person name="Garlena R.A."/>
            <person name="Russell D.A."/>
            <person name="Pope W.H."/>
            <person name="Jacobs-Sera D."/>
            <person name="Hatfull G.F."/>
        </authorList>
    </citation>
    <scope>NUCLEOTIDE SEQUENCE [LARGE SCALE GENOMIC DNA]</scope>
</reference>
<evidence type="ECO:0000313" key="1">
    <source>
        <dbReference type="EMBL" id="QDF19167.1"/>
    </source>
</evidence>
<dbReference type="RefSeq" id="YP_010103170.1">
    <property type="nucleotide sequence ID" value="NC_055806.1"/>
</dbReference>